<dbReference type="KEGG" id="gti:FXF46_15815"/>
<evidence type="ECO:0000256" key="1">
    <source>
        <dbReference type="SAM" id="Phobius"/>
    </source>
</evidence>
<dbReference type="Proteomes" id="UP000323560">
    <property type="component" value="Plasmid unnamed1"/>
</dbReference>
<keyword evidence="2" id="KW-0614">Plasmid</keyword>
<dbReference type="AlphaFoldDB" id="A0AAP9EW80"/>
<feature type="transmembrane region" description="Helical" evidence="1">
    <location>
        <begin position="143"/>
        <end position="163"/>
    </location>
</feature>
<feature type="transmembrane region" description="Helical" evidence="1">
    <location>
        <begin position="70"/>
        <end position="91"/>
    </location>
</feature>
<keyword evidence="1" id="KW-1133">Transmembrane helix</keyword>
<evidence type="ECO:0000313" key="2">
    <source>
        <dbReference type="EMBL" id="QEH97897.1"/>
    </source>
</evidence>
<feature type="transmembrane region" description="Helical" evidence="1">
    <location>
        <begin position="103"/>
        <end position="122"/>
    </location>
</feature>
<evidence type="ECO:0000313" key="3">
    <source>
        <dbReference type="Proteomes" id="UP000323560"/>
    </source>
</evidence>
<reference evidence="2 3" key="1">
    <citation type="submission" date="2019-08" db="EMBL/GenBank/DDBJ databases">
        <title>Gluconobacter frateurii HD924 genome.</title>
        <authorList>
            <person name="Liu Y."/>
            <person name="Zhang P."/>
        </authorList>
    </citation>
    <scope>NUCLEOTIDE SEQUENCE [LARGE SCALE GENOMIC DNA]</scope>
    <source>
        <strain evidence="2 3">HD924</strain>
        <plasmid evidence="2 3">unnamed1</plasmid>
    </source>
</reference>
<organism evidence="2 3">
    <name type="scientific">Gluconobacter thailandicus</name>
    <dbReference type="NCBI Taxonomy" id="257438"/>
    <lineage>
        <taxon>Bacteria</taxon>
        <taxon>Pseudomonadati</taxon>
        <taxon>Pseudomonadota</taxon>
        <taxon>Alphaproteobacteria</taxon>
        <taxon>Acetobacterales</taxon>
        <taxon>Acetobacteraceae</taxon>
        <taxon>Gluconobacter</taxon>
    </lineage>
</organism>
<dbReference type="RefSeq" id="WP_148621370.1">
    <property type="nucleotide sequence ID" value="NZ_CP043044.1"/>
</dbReference>
<geneLocation type="plasmid" evidence="2 3">
    <name>unnamed1</name>
</geneLocation>
<keyword evidence="1" id="KW-0812">Transmembrane</keyword>
<keyword evidence="1" id="KW-0472">Membrane</keyword>
<dbReference type="InterPro" id="IPR021329">
    <property type="entry name" value="DUF2938"/>
</dbReference>
<feature type="transmembrane region" description="Helical" evidence="1">
    <location>
        <begin position="6"/>
        <end position="26"/>
    </location>
</feature>
<dbReference type="EMBL" id="CP043044">
    <property type="protein sequence ID" value="QEH97897.1"/>
    <property type="molecule type" value="Genomic_DNA"/>
</dbReference>
<protein>
    <submittedName>
        <fullName evidence="2">DUF2938 domain-containing protein</fullName>
    </submittedName>
</protein>
<accession>A0AAP9EW80</accession>
<name>A0AAP9EW80_GLUTH</name>
<dbReference type="Pfam" id="PF11158">
    <property type="entry name" value="DUF2938"/>
    <property type="match status" value="1"/>
</dbReference>
<gene>
    <name evidence="2" type="ORF">FXF46_15815</name>
</gene>
<proteinExistence type="predicted"/>
<sequence length="166" mass="17162">MDFGELGLRVVFVGAGATAVMDLWALTQKRLLGIPSLDYAMVGRWIAGLKEGKVAHDTIGRSPPVVGEKAIGWAAHYLVGIVFAGLLVALAGKDWLSAPMPGIAILVGLMTVAAPFLILQPGMGAGVAASRTPKPAVARTRSVIAHLSFGIGLYLAGLISTILPPL</sequence>